<feature type="compositionally biased region" description="Low complexity" evidence="1">
    <location>
        <begin position="284"/>
        <end position="325"/>
    </location>
</feature>
<dbReference type="AlphaFoldDB" id="A0A6J4MTX8"/>
<proteinExistence type="predicted"/>
<feature type="compositionally biased region" description="Basic residues" evidence="1">
    <location>
        <begin position="127"/>
        <end position="139"/>
    </location>
</feature>
<evidence type="ECO:0000313" key="2">
    <source>
        <dbReference type="EMBL" id="CAA9368623.1"/>
    </source>
</evidence>
<accession>A0A6J4MTX8</accession>
<protein>
    <submittedName>
        <fullName evidence="2">Uncharacterized protein</fullName>
    </submittedName>
</protein>
<feature type="region of interest" description="Disordered" evidence="1">
    <location>
        <begin position="104"/>
        <end position="169"/>
    </location>
</feature>
<evidence type="ECO:0000256" key="1">
    <source>
        <dbReference type="SAM" id="MobiDB-lite"/>
    </source>
</evidence>
<feature type="compositionally biased region" description="Basic and acidic residues" evidence="1">
    <location>
        <begin position="254"/>
        <end position="269"/>
    </location>
</feature>
<feature type="compositionally biased region" description="Basic residues" evidence="1">
    <location>
        <begin position="343"/>
        <end position="361"/>
    </location>
</feature>
<feature type="compositionally biased region" description="Basic residues" evidence="1">
    <location>
        <begin position="377"/>
        <end position="386"/>
    </location>
</feature>
<reference evidence="2" key="1">
    <citation type="submission" date="2020-02" db="EMBL/GenBank/DDBJ databases">
        <authorList>
            <person name="Meier V. D."/>
        </authorList>
    </citation>
    <scope>NUCLEOTIDE SEQUENCE</scope>
    <source>
        <strain evidence="2">AVDCRST_MAG47</strain>
    </source>
</reference>
<gene>
    <name evidence="2" type="ORF">AVDCRST_MAG47-901</name>
</gene>
<feature type="region of interest" description="Disordered" evidence="1">
    <location>
        <begin position="227"/>
        <end position="531"/>
    </location>
</feature>
<feature type="non-terminal residue" evidence="2">
    <location>
        <position position="1"/>
    </location>
</feature>
<feature type="compositionally biased region" description="Low complexity" evidence="1">
    <location>
        <begin position="477"/>
        <end position="495"/>
    </location>
</feature>
<organism evidence="2">
    <name type="scientific">uncultured Nocardioidaceae bacterium</name>
    <dbReference type="NCBI Taxonomy" id="253824"/>
    <lineage>
        <taxon>Bacteria</taxon>
        <taxon>Bacillati</taxon>
        <taxon>Actinomycetota</taxon>
        <taxon>Actinomycetes</taxon>
        <taxon>Propionibacteriales</taxon>
        <taxon>Nocardioidaceae</taxon>
        <taxon>environmental samples</taxon>
    </lineage>
</organism>
<feature type="compositionally biased region" description="Basic residues" evidence="1">
    <location>
        <begin position="239"/>
        <end position="253"/>
    </location>
</feature>
<feature type="compositionally biased region" description="Basic and acidic residues" evidence="1">
    <location>
        <begin position="140"/>
        <end position="153"/>
    </location>
</feature>
<name>A0A6J4MTX8_9ACTN</name>
<feature type="compositionally biased region" description="Basic and acidic residues" evidence="1">
    <location>
        <begin position="326"/>
        <end position="342"/>
    </location>
</feature>
<feature type="region of interest" description="Disordered" evidence="1">
    <location>
        <begin position="63"/>
        <end position="87"/>
    </location>
</feature>
<sequence length="531" mass="56261">DEPSRGAIRRRWRPEPRPCAAALCCGGRRSVGRRAADLVHRPAAAGQLLAGSRHDEGQLRVGVHPAGRQPCRPERRRRHDPGRYDGSGGCRVIVGVPLLVRPRDRRAPRPGRADGGGRCTRADVAGHRRLPGPARRRAVRAPERQVEDGRAAGDARPGGRCAGAPRLPLPGRAVLHRRPLRHGRAAHGCGSGPAVARHRVLGAGRHGVVGGEGPWCRCHAGAAHVPGGGAGRAAARRAAGPRRLHRRVRRAVQRRADGRGLRGRADGGHGRCGASARSHRPRAAGRAGRAAAGQRPSPGAPRPRVAPGRGAEPEPGGGARPLPARDQQDRRPHLDRRGDARRRAPSRVHQRGRLRPVRRRAAGPGPACPDDPEPRAPRRPRPPGRVRRQDPPGGAGRGRAPPGRVRRRGPLGLGESHPAPGAQPAVRGRHLDERHRAPSARRATREPPRPGAGAGPQAQAAQPAPRGAPRGHRARAADPAGGDPRLRRAPAPGGRPQRRATPPPRGDGQPFPSDRAAGGGHLRPGEVQRRT</sequence>
<feature type="non-terminal residue" evidence="2">
    <location>
        <position position="531"/>
    </location>
</feature>
<feature type="compositionally biased region" description="Low complexity" evidence="1">
    <location>
        <begin position="154"/>
        <end position="166"/>
    </location>
</feature>
<feature type="compositionally biased region" description="Low complexity" evidence="1">
    <location>
        <begin position="455"/>
        <end position="468"/>
    </location>
</feature>
<dbReference type="EMBL" id="CADCUK010000065">
    <property type="protein sequence ID" value="CAA9368623.1"/>
    <property type="molecule type" value="Genomic_DNA"/>
</dbReference>